<sequence>MDAGTFEEALGKLARNFGIKVDGEVYKAKAELFWGEFRNIPANIWERTCKAVLEREDRFPTMARIKSVMQEIARAFVGEDERPKVKCDKCDGSGYISSVKNCGTYRDQPMWDDHVFRCSCANGAYLPKSIPVWNENKRLEGYVLKTEYDGLGGFEMEDGDYIAPHEEQRVRMKLVRDIKRLITLGKREKAQNLVCELDQRIDKFRVKGSK</sequence>
<dbReference type="EMBL" id="MT144599">
    <property type="protein sequence ID" value="QJH94316.1"/>
    <property type="molecule type" value="Genomic_DNA"/>
</dbReference>
<evidence type="ECO:0000313" key="2">
    <source>
        <dbReference type="EMBL" id="QJH94316.1"/>
    </source>
</evidence>
<reference evidence="1" key="1">
    <citation type="submission" date="2020-03" db="EMBL/GenBank/DDBJ databases">
        <title>The deep terrestrial virosphere.</title>
        <authorList>
            <person name="Holmfeldt K."/>
            <person name="Nilsson E."/>
            <person name="Simone D."/>
            <person name="Lopez-Fernandez M."/>
            <person name="Wu X."/>
            <person name="de Brujin I."/>
            <person name="Lundin D."/>
            <person name="Andersson A."/>
            <person name="Bertilsson S."/>
            <person name="Dopson M."/>
        </authorList>
    </citation>
    <scope>NUCLEOTIDE SEQUENCE</scope>
    <source>
        <strain evidence="1">TM448A00171</strain>
        <strain evidence="2">TM448B00200</strain>
    </source>
</reference>
<dbReference type="AlphaFoldDB" id="A0A6H1ZBZ4"/>
<name>A0A6H1ZBZ4_9ZZZZ</name>
<accession>A0A6H1ZBZ4</accession>
<dbReference type="EMBL" id="MT143984">
    <property type="protein sequence ID" value="QJA44982.1"/>
    <property type="molecule type" value="Genomic_DNA"/>
</dbReference>
<evidence type="ECO:0000313" key="1">
    <source>
        <dbReference type="EMBL" id="QJA44982.1"/>
    </source>
</evidence>
<organism evidence="1">
    <name type="scientific">viral metagenome</name>
    <dbReference type="NCBI Taxonomy" id="1070528"/>
    <lineage>
        <taxon>unclassified sequences</taxon>
        <taxon>metagenomes</taxon>
        <taxon>organismal metagenomes</taxon>
    </lineage>
</organism>
<proteinExistence type="predicted"/>
<protein>
    <submittedName>
        <fullName evidence="1">Uncharacterized protein</fullName>
    </submittedName>
</protein>
<gene>
    <name evidence="1" type="ORF">TM448A00171_0001</name>
    <name evidence="2" type="ORF">TM448B00200_0023</name>
</gene>